<dbReference type="InterPro" id="IPR005829">
    <property type="entry name" value="Sugar_transporter_CS"/>
</dbReference>
<dbReference type="InterPro" id="IPR036259">
    <property type="entry name" value="MFS_trans_sf"/>
</dbReference>
<dbReference type="Pfam" id="PF07690">
    <property type="entry name" value="MFS_1"/>
    <property type="match status" value="1"/>
</dbReference>
<dbReference type="GO" id="GO:0016020">
    <property type="term" value="C:membrane"/>
    <property type="evidence" value="ECO:0007669"/>
    <property type="project" value="UniProtKB-SubCell"/>
</dbReference>
<feature type="transmembrane region" description="Helical" evidence="6">
    <location>
        <begin position="337"/>
        <end position="364"/>
    </location>
</feature>
<protein>
    <submittedName>
        <fullName evidence="8">MFS general substrate transporter</fullName>
    </submittedName>
</protein>
<evidence type="ECO:0000256" key="2">
    <source>
        <dbReference type="ARBA" id="ARBA00022692"/>
    </source>
</evidence>
<dbReference type="PROSITE" id="PS50850">
    <property type="entry name" value="MFS"/>
    <property type="match status" value="1"/>
</dbReference>
<feature type="transmembrane region" description="Helical" evidence="6">
    <location>
        <begin position="417"/>
        <end position="436"/>
    </location>
</feature>
<evidence type="ECO:0000256" key="5">
    <source>
        <dbReference type="SAM" id="MobiDB-lite"/>
    </source>
</evidence>
<dbReference type="Proteomes" id="UP000235672">
    <property type="component" value="Unassembled WGS sequence"/>
</dbReference>
<feature type="transmembrane region" description="Helical" evidence="6">
    <location>
        <begin position="194"/>
        <end position="219"/>
    </location>
</feature>
<dbReference type="GO" id="GO:0042908">
    <property type="term" value="P:xenobiotic transport"/>
    <property type="evidence" value="ECO:0007669"/>
    <property type="project" value="UniProtKB-ARBA"/>
</dbReference>
<name>A0A2J6PUP2_9HELO</name>
<keyword evidence="9" id="KW-1185">Reference proteome</keyword>
<feature type="transmembrane region" description="Helical" evidence="6">
    <location>
        <begin position="100"/>
        <end position="124"/>
    </location>
</feature>
<dbReference type="STRING" id="1745343.A0A2J6PUP2"/>
<dbReference type="InterPro" id="IPR020846">
    <property type="entry name" value="MFS_dom"/>
</dbReference>
<comment type="subcellular location">
    <subcellularLocation>
        <location evidence="1">Membrane</location>
        <topology evidence="1">Multi-pass membrane protein</topology>
    </subcellularLocation>
</comment>
<evidence type="ECO:0000313" key="8">
    <source>
        <dbReference type="EMBL" id="PMD17735.1"/>
    </source>
</evidence>
<feature type="domain" description="Major facilitator superfamily (MFS) profile" evidence="7">
    <location>
        <begin position="102"/>
        <end position="539"/>
    </location>
</feature>
<dbReference type="PROSITE" id="PS00216">
    <property type="entry name" value="SUGAR_TRANSPORT_1"/>
    <property type="match status" value="1"/>
</dbReference>
<feature type="transmembrane region" description="Helical" evidence="6">
    <location>
        <begin position="226"/>
        <end position="245"/>
    </location>
</feature>
<dbReference type="PANTHER" id="PTHR23502:SF33">
    <property type="entry name" value="MAJOR FACILITATOR SUPERFAMILY (MFS) PROFILE DOMAIN-CONTAINING PROTEIN-RELATED"/>
    <property type="match status" value="1"/>
</dbReference>
<dbReference type="CDD" id="cd17323">
    <property type="entry name" value="MFS_Tpo1_MDR_like"/>
    <property type="match status" value="1"/>
</dbReference>
<evidence type="ECO:0000256" key="6">
    <source>
        <dbReference type="SAM" id="Phobius"/>
    </source>
</evidence>
<dbReference type="FunFam" id="1.20.1250.20:FF:000460">
    <property type="entry name" value="MFS multidrug transporter, putative"/>
    <property type="match status" value="1"/>
</dbReference>
<feature type="compositionally biased region" description="Basic residues" evidence="5">
    <location>
        <begin position="45"/>
        <end position="58"/>
    </location>
</feature>
<evidence type="ECO:0000256" key="3">
    <source>
        <dbReference type="ARBA" id="ARBA00022989"/>
    </source>
</evidence>
<keyword evidence="4 6" id="KW-0472">Membrane</keyword>
<dbReference type="PANTHER" id="PTHR23502">
    <property type="entry name" value="MAJOR FACILITATOR SUPERFAMILY"/>
    <property type="match status" value="1"/>
</dbReference>
<keyword evidence="3 6" id="KW-1133">Transmembrane helix</keyword>
<evidence type="ECO:0000313" key="9">
    <source>
        <dbReference type="Proteomes" id="UP000235672"/>
    </source>
</evidence>
<feature type="transmembrane region" description="Helical" evidence="6">
    <location>
        <begin position="442"/>
        <end position="465"/>
    </location>
</feature>
<keyword evidence="2 6" id="KW-0812">Transmembrane</keyword>
<organism evidence="8 9">
    <name type="scientific">Hyaloscypha hepaticicola</name>
    <dbReference type="NCBI Taxonomy" id="2082293"/>
    <lineage>
        <taxon>Eukaryota</taxon>
        <taxon>Fungi</taxon>
        <taxon>Dikarya</taxon>
        <taxon>Ascomycota</taxon>
        <taxon>Pezizomycotina</taxon>
        <taxon>Leotiomycetes</taxon>
        <taxon>Helotiales</taxon>
        <taxon>Hyaloscyphaceae</taxon>
        <taxon>Hyaloscypha</taxon>
    </lineage>
</organism>
<dbReference type="SUPFAM" id="SSF103473">
    <property type="entry name" value="MFS general substrate transporter"/>
    <property type="match status" value="1"/>
</dbReference>
<dbReference type="EMBL" id="KZ613498">
    <property type="protein sequence ID" value="PMD17735.1"/>
    <property type="molecule type" value="Genomic_DNA"/>
</dbReference>
<feature type="transmembrane region" description="Helical" evidence="6">
    <location>
        <begin position="477"/>
        <end position="498"/>
    </location>
</feature>
<gene>
    <name evidence="8" type="ORF">NA56DRAFT_265180</name>
</gene>
<feature type="transmembrane region" description="Helical" evidence="6">
    <location>
        <begin position="510"/>
        <end position="533"/>
    </location>
</feature>
<feature type="transmembrane region" description="Helical" evidence="6">
    <location>
        <begin position="376"/>
        <end position="396"/>
    </location>
</feature>
<dbReference type="AlphaFoldDB" id="A0A2J6PUP2"/>
<feature type="compositionally biased region" description="Basic and acidic residues" evidence="5">
    <location>
        <begin position="1"/>
        <end position="17"/>
    </location>
</feature>
<dbReference type="Gene3D" id="1.20.1250.20">
    <property type="entry name" value="MFS general substrate transporter like domains"/>
    <property type="match status" value="1"/>
</dbReference>
<sequence length="545" mass="59402">MNSIDEKGTTTDEEKANGPDILQEEEAGEDKIGGSSLKEGSLARPKSHRSLSLHRTRSSKAQQHIVQELYPETDLDKNLVGWDGQDDPAHPRNYPDSRKFTLLGFVSGIAFLTPLCSSVIAPGISFMNAEFHNTSSILSTLTVSIFILGFAVGPLILSPLSEIYGRRLVLNCSNAFLTVWQLAGALAPNLGSLIVFRFLGGLGGSACLSIGGGVIADLFPIEQRGLAQAMFVVGPLFGPVIGPIIGGFIAERAGWRWVYWVLLMACGVFSLGFFILGKETNAVVLIRAKTKKLRKESGREELLSAYDADKDPKILQSRTVLKRGIIRPFRMLFSSPIFPLLALYMSFVFSLVYLIFTTVTGLFIEVYHWDPELCGLAYLGVGLGFTIGMVSVALTSDRTVVRLTKANNGVYQPEMRLATSLFYAFFIPISFFWYGWAADKHAHWIVPILGMLPFGFGTMGIFAAIQTYFIDASGQYAASAMAGLTAVRCLFASFLPLAGPYMYASLGLGWGNSLLGFIALGLIPAPALIYTYGGKLRAKYPVRID</sequence>
<proteinExistence type="predicted"/>
<feature type="transmembrane region" description="Helical" evidence="6">
    <location>
        <begin position="136"/>
        <end position="156"/>
    </location>
</feature>
<feature type="region of interest" description="Disordered" evidence="5">
    <location>
        <begin position="1"/>
        <end position="62"/>
    </location>
</feature>
<accession>A0A2J6PUP2</accession>
<evidence type="ECO:0000259" key="7">
    <source>
        <dbReference type="PROSITE" id="PS50850"/>
    </source>
</evidence>
<dbReference type="InterPro" id="IPR011701">
    <property type="entry name" value="MFS"/>
</dbReference>
<dbReference type="GO" id="GO:0140115">
    <property type="term" value="P:export across plasma membrane"/>
    <property type="evidence" value="ECO:0007669"/>
    <property type="project" value="UniProtKB-ARBA"/>
</dbReference>
<evidence type="ECO:0000256" key="4">
    <source>
        <dbReference type="ARBA" id="ARBA00023136"/>
    </source>
</evidence>
<dbReference type="GO" id="GO:0022857">
    <property type="term" value="F:transmembrane transporter activity"/>
    <property type="evidence" value="ECO:0007669"/>
    <property type="project" value="InterPro"/>
</dbReference>
<feature type="transmembrane region" description="Helical" evidence="6">
    <location>
        <begin position="168"/>
        <end position="188"/>
    </location>
</feature>
<dbReference type="OrthoDB" id="5296287at2759"/>
<evidence type="ECO:0000256" key="1">
    <source>
        <dbReference type="ARBA" id="ARBA00004141"/>
    </source>
</evidence>
<feature type="transmembrane region" description="Helical" evidence="6">
    <location>
        <begin position="257"/>
        <end position="277"/>
    </location>
</feature>
<reference evidence="8 9" key="1">
    <citation type="submission" date="2016-05" db="EMBL/GenBank/DDBJ databases">
        <title>A degradative enzymes factory behind the ericoid mycorrhizal symbiosis.</title>
        <authorList>
            <consortium name="DOE Joint Genome Institute"/>
            <person name="Martino E."/>
            <person name="Morin E."/>
            <person name="Grelet G."/>
            <person name="Kuo A."/>
            <person name="Kohler A."/>
            <person name="Daghino S."/>
            <person name="Barry K."/>
            <person name="Choi C."/>
            <person name="Cichocki N."/>
            <person name="Clum A."/>
            <person name="Copeland A."/>
            <person name="Hainaut M."/>
            <person name="Haridas S."/>
            <person name="Labutti K."/>
            <person name="Lindquist E."/>
            <person name="Lipzen A."/>
            <person name="Khouja H.-R."/>
            <person name="Murat C."/>
            <person name="Ohm R."/>
            <person name="Olson A."/>
            <person name="Spatafora J."/>
            <person name="Veneault-Fourrey C."/>
            <person name="Henrissat B."/>
            <person name="Grigoriev I."/>
            <person name="Martin F."/>
            <person name="Perotto S."/>
        </authorList>
    </citation>
    <scope>NUCLEOTIDE SEQUENCE [LARGE SCALE GENOMIC DNA]</scope>
    <source>
        <strain evidence="8 9">UAMH 7357</strain>
    </source>
</reference>